<evidence type="ECO:0000256" key="4">
    <source>
        <dbReference type="SAM" id="SignalP"/>
    </source>
</evidence>
<dbReference type="Proteomes" id="UP000199708">
    <property type="component" value="Unassembled WGS sequence"/>
</dbReference>
<feature type="chain" id="PRO_5011614845" description="thiosulfate sulfurtransferase" evidence="4">
    <location>
        <begin position="28"/>
        <end position="319"/>
    </location>
</feature>
<evidence type="ECO:0000313" key="7">
    <source>
        <dbReference type="Proteomes" id="UP000199708"/>
    </source>
</evidence>
<name>A0A1G7U415_9LACT</name>
<dbReference type="PROSITE" id="PS51257">
    <property type="entry name" value="PROKAR_LIPOPROTEIN"/>
    <property type="match status" value="1"/>
</dbReference>
<dbReference type="AlphaFoldDB" id="A0A1G7U415"/>
<dbReference type="GO" id="GO:0004792">
    <property type="term" value="F:thiosulfate-cyanide sulfurtransferase activity"/>
    <property type="evidence" value="ECO:0007669"/>
    <property type="project" value="UniProtKB-EC"/>
</dbReference>
<feature type="domain" description="Rhodanese" evidence="5">
    <location>
        <begin position="208"/>
        <end position="319"/>
    </location>
</feature>
<dbReference type="Gene3D" id="3.40.250.10">
    <property type="entry name" value="Rhodanese-like domain"/>
    <property type="match status" value="2"/>
</dbReference>
<dbReference type="SUPFAM" id="SSF52821">
    <property type="entry name" value="Rhodanese/Cell cycle control phosphatase"/>
    <property type="match status" value="2"/>
</dbReference>
<dbReference type="EC" id="2.8.1.1" evidence="1"/>
<evidence type="ECO:0000313" key="6">
    <source>
        <dbReference type="EMBL" id="SDG42118.1"/>
    </source>
</evidence>
<evidence type="ECO:0000259" key="5">
    <source>
        <dbReference type="PROSITE" id="PS50206"/>
    </source>
</evidence>
<protein>
    <recommendedName>
        <fullName evidence="1">thiosulfate sulfurtransferase</fullName>
        <ecNumber evidence="1">2.8.1.1</ecNumber>
    </recommendedName>
</protein>
<dbReference type="SMART" id="SM00450">
    <property type="entry name" value="RHOD"/>
    <property type="match status" value="2"/>
</dbReference>
<dbReference type="STRING" id="120956.SAMN05421791_10845"/>
<proteinExistence type="predicted"/>
<evidence type="ECO:0000256" key="3">
    <source>
        <dbReference type="ARBA" id="ARBA00047549"/>
    </source>
</evidence>
<comment type="catalytic activity">
    <reaction evidence="3">
        <text>thiosulfate + hydrogen cyanide = thiocyanate + sulfite + 2 H(+)</text>
        <dbReference type="Rhea" id="RHEA:16881"/>
        <dbReference type="ChEBI" id="CHEBI:15378"/>
        <dbReference type="ChEBI" id="CHEBI:17359"/>
        <dbReference type="ChEBI" id="CHEBI:18022"/>
        <dbReference type="ChEBI" id="CHEBI:18407"/>
        <dbReference type="ChEBI" id="CHEBI:33542"/>
        <dbReference type="EC" id="2.8.1.1"/>
    </reaction>
</comment>
<keyword evidence="2" id="KW-0677">Repeat</keyword>
<sequence>MKKFTNSVIFFFLSCILISTNPFIVNATNTIHDEVTAVEEAAIDSKQFSGDFIVDVDYLASKIYDPSTIIIDTRGTKEASKGHVPGALAMTWQDLADVEDKKPGEEGWGHILAKKDLAKKLGELGIDPAKEIILYSVANAGWGDDGRILWVLKAAGYQKLKMVDGGFQAISKSEIELDKGNIDFKPVEVSIDEISRDAIIDTQELTESLADYKIIDTREKDEYEGATYYGEAKGGHIPGAINIPYTALYNENDLLKSNKELEALFLDEGLNKEDAIVTYCTGGIRSAYMQLIMEMLGFKKVKNYEGSYYNWATINEVEK</sequence>
<gene>
    <name evidence="6" type="ORF">SAMN05421791_10845</name>
</gene>
<keyword evidence="7" id="KW-1185">Reference proteome</keyword>
<dbReference type="RefSeq" id="WP_090290209.1">
    <property type="nucleotide sequence ID" value="NZ_FNCK01000008.1"/>
</dbReference>
<dbReference type="Pfam" id="PF00581">
    <property type="entry name" value="Rhodanese"/>
    <property type="match status" value="2"/>
</dbReference>
<dbReference type="PANTHER" id="PTHR43855">
    <property type="entry name" value="THIOSULFATE SULFURTRANSFERASE"/>
    <property type="match status" value="1"/>
</dbReference>
<dbReference type="EMBL" id="FNCK01000008">
    <property type="protein sequence ID" value="SDG42118.1"/>
    <property type="molecule type" value="Genomic_DNA"/>
</dbReference>
<evidence type="ECO:0000256" key="1">
    <source>
        <dbReference type="ARBA" id="ARBA00012245"/>
    </source>
</evidence>
<dbReference type="CDD" id="cd01449">
    <property type="entry name" value="TST_Repeat_2"/>
    <property type="match status" value="1"/>
</dbReference>
<feature type="signal peptide" evidence="4">
    <location>
        <begin position="1"/>
        <end position="27"/>
    </location>
</feature>
<reference evidence="6 7" key="1">
    <citation type="submission" date="2016-10" db="EMBL/GenBank/DDBJ databases">
        <authorList>
            <person name="de Groot N.N."/>
        </authorList>
    </citation>
    <scope>NUCLEOTIDE SEQUENCE [LARGE SCALE GENOMIC DNA]</scope>
    <source>
        <strain evidence="6 7">ATCC BAA-466</strain>
    </source>
</reference>
<dbReference type="InterPro" id="IPR036873">
    <property type="entry name" value="Rhodanese-like_dom_sf"/>
</dbReference>
<organism evidence="6 7">
    <name type="scientific">Facklamia miroungae</name>
    <dbReference type="NCBI Taxonomy" id="120956"/>
    <lineage>
        <taxon>Bacteria</taxon>
        <taxon>Bacillati</taxon>
        <taxon>Bacillota</taxon>
        <taxon>Bacilli</taxon>
        <taxon>Lactobacillales</taxon>
        <taxon>Aerococcaceae</taxon>
        <taxon>Facklamia</taxon>
    </lineage>
</organism>
<dbReference type="InterPro" id="IPR001763">
    <property type="entry name" value="Rhodanese-like_dom"/>
</dbReference>
<keyword evidence="6" id="KW-0670">Pyruvate</keyword>
<evidence type="ECO:0000256" key="2">
    <source>
        <dbReference type="ARBA" id="ARBA00022737"/>
    </source>
</evidence>
<keyword evidence="6" id="KW-0808">Transferase</keyword>
<dbReference type="OrthoDB" id="9770030at2"/>
<accession>A0A1G7U415</accession>
<dbReference type="InterPro" id="IPR051126">
    <property type="entry name" value="Thiosulfate_sulfurtransferase"/>
</dbReference>
<dbReference type="PANTHER" id="PTHR43855:SF1">
    <property type="entry name" value="THIOSULFATE SULFURTRANSFERASE"/>
    <property type="match status" value="1"/>
</dbReference>
<keyword evidence="4" id="KW-0732">Signal</keyword>
<dbReference type="PROSITE" id="PS50206">
    <property type="entry name" value="RHODANESE_3"/>
    <property type="match status" value="2"/>
</dbReference>
<feature type="domain" description="Rhodanese" evidence="5">
    <location>
        <begin position="64"/>
        <end position="179"/>
    </location>
</feature>